<protein>
    <submittedName>
        <fullName evidence="2">Uncharacterized protein</fullName>
    </submittedName>
</protein>
<feature type="chain" id="PRO_5044010593" evidence="1">
    <location>
        <begin position="23"/>
        <end position="209"/>
    </location>
</feature>
<name>A0AAV2GWQ8_LYMST</name>
<reference evidence="2 3" key="1">
    <citation type="submission" date="2024-04" db="EMBL/GenBank/DDBJ databases">
        <authorList>
            <consortium name="Genoscope - CEA"/>
            <person name="William W."/>
        </authorList>
    </citation>
    <scope>NUCLEOTIDE SEQUENCE [LARGE SCALE GENOMIC DNA]</scope>
</reference>
<keyword evidence="1" id="KW-0732">Signal</keyword>
<dbReference type="EMBL" id="CAXITT010000001">
    <property type="protein sequence ID" value="CAL1525885.1"/>
    <property type="molecule type" value="Genomic_DNA"/>
</dbReference>
<keyword evidence="3" id="KW-1185">Reference proteome</keyword>
<proteinExistence type="predicted"/>
<evidence type="ECO:0000313" key="3">
    <source>
        <dbReference type="Proteomes" id="UP001497497"/>
    </source>
</evidence>
<evidence type="ECO:0000256" key="1">
    <source>
        <dbReference type="SAM" id="SignalP"/>
    </source>
</evidence>
<accession>A0AAV2GWQ8</accession>
<sequence length="209" mass="24321">MKFNAIVPALLACLVFPECVESYTRRTAYKGLHIGETLNLTFNHLTVFKDVDWTDKMAKAINATDLRYMCAGCPSFVKVASRTQKDNQWDLCVEDEYSEFSVSRIEDPWMCVTKNNMQTFHSGVFKFRIEFTEPYEAMESLTLVIVEGPEATKKSKYEGPVLFALQLATTIQIIGLFVQSYRFIRLLFARQDDEEREFVERFVHGRRFF</sequence>
<gene>
    <name evidence="2" type="ORF">GSLYS_00000062001</name>
</gene>
<dbReference type="Proteomes" id="UP001497497">
    <property type="component" value="Unassembled WGS sequence"/>
</dbReference>
<feature type="signal peptide" evidence="1">
    <location>
        <begin position="1"/>
        <end position="22"/>
    </location>
</feature>
<evidence type="ECO:0000313" key="2">
    <source>
        <dbReference type="EMBL" id="CAL1525885.1"/>
    </source>
</evidence>
<comment type="caution">
    <text evidence="2">The sequence shown here is derived from an EMBL/GenBank/DDBJ whole genome shotgun (WGS) entry which is preliminary data.</text>
</comment>
<dbReference type="AlphaFoldDB" id="A0AAV2GWQ8"/>
<organism evidence="2 3">
    <name type="scientific">Lymnaea stagnalis</name>
    <name type="common">Great pond snail</name>
    <name type="synonym">Helix stagnalis</name>
    <dbReference type="NCBI Taxonomy" id="6523"/>
    <lineage>
        <taxon>Eukaryota</taxon>
        <taxon>Metazoa</taxon>
        <taxon>Spiralia</taxon>
        <taxon>Lophotrochozoa</taxon>
        <taxon>Mollusca</taxon>
        <taxon>Gastropoda</taxon>
        <taxon>Heterobranchia</taxon>
        <taxon>Euthyneura</taxon>
        <taxon>Panpulmonata</taxon>
        <taxon>Hygrophila</taxon>
        <taxon>Lymnaeoidea</taxon>
        <taxon>Lymnaeidae</taxon>
        <taxon>Lymnaea</taxon>
    </lineage>
</organism>